<dbReference type="PANTHER" id="PTHR46696">
    <property type="entry name" value="P450, PUTATIVE (EUROFUNG)-RELATED"/>
    <property type="match status" value="1"/>
</dbReference>
<comment type="similarity">
    <text evidence="1">Belongs to the cytochrome P450 family.</text>
</comment>
<proteinExistence type="inferred from homology"/>
<dbReference type="InterPro" id="IPR001128">
    <property type="entry name" value="Cyt_P450"/>
</dbReference>
<dbReference type="PRINTS" id="PR00359">
    <property type="entry name" value="BP450"/>
</dbReference>
<dbReference type="InterPro" id="IPR036396">
    <property type="entry name" value="Cyt_P450_sf"/>
</dbReference>
<accession>A0ABV9W5F4</accession>
<reference evidence="3" key="1">
    <citation type="journal article" date="2019" name="Int. J. Syst. Evol. Microbiol.">
        <title>The Global Catalogue of Microorganisms (GCM) 10K type strain sequencing project: providing services to taxonomists for standard genome sequencing and annotation.</title>
        <authorList>
            <consortium name="The Broad Institute Genomics Platform"/>
            <consortium name="The Broad Institute Genome Sequencing Center for Infectious Disease"/>
            <person name="Wu L."/>
            <person name="Ma J."/>
        </authorList>
    </citation>
    <scope>NUCLEOTIDE SEQUENCE [LARGE SCALE GENOMIC DNA]</scope>
    <source>
        <strain evidence="3">CGMCC 4.7152</strain>
    </source>
</reference>
<dbReference type="RefSeq" id="WP_380122706.1">
    <property type="nucleotide sequence ID" value="NZ_JBHSIU010000054.1"/>
</dbReference>
<evidence type="ECO:0000313" key="3">
    <source>
        <dbReference type="Proteomes" id="UP001595912"/>
    </source>
</evidence>
<comment type="caution">
    <text evidence="2">The sequence shown here is derived from an EMBL/GenBank/DDBJ whole genome shotgun (WGS) entry which is preliminary data.</text>
</comment>
<dbReference type="Pfam" id="PF00067">
    <property type="entry name" value="p450"/>
    <property type="match status" value="1"/>
</dbReference>
<dbReference type="EMBL" id="JBHSIU010000054">
    <property type="protein sequence ID" value="MFC5003589.1"/>
    <property type="molecule type" value="Genomic_DNA"/>
</dbReference>
<dbReference type="InterPro" id="IPR002397">
    <property type="entry name" value="Cyt_P450_B"/>
</dbReference>
<name>A0ABV9W5F4_9ACTN</name>
<keyword evidence="3" id="KW-1185">Reference proteome</keyword>
<gene>
    <name evidence="2" type="ORF">ACFPIJ_37925</name>
</gene>
<dbReference type="Gene3D" id="1.10.630.10">
    <property type="entry name" value="Cytochrome P450"/>
    <property type="match status" value="1"/>
</dbReference>
<protein>
    <submittedName>
        <fullName evidence="2">Cytochrome P450</fullName>
    </submittedName>
</protein>
<sequence length="419" mass="45650">MTMVSTSDRSVGGIDLADPAFWRQPEPARHAAFARLRRLDAPVFFPEPGGGFFALVRHADVVTASRTPDVFVSRHGVTTPRPARWVRTVFGDSMVNLDDPRHQQLRSIVARAFTPRVVARIAADTERVAARIVDDLVVAGSGSGGGPGDFVTAVAGRLPFEVICTMMGIPDGYRGTLLRRIDSTTERAGVQRAGRRLRIPGRGIAALAQLHRVVARVGADRRRHPTDDLISALVTADVAGRPLSGRELGSFFSLLLVAGVETTRNTIAHALRLLTAHPDQRELLLADFDARAAGFVDEVVRHSSPIMQFRRTVARDHTLNGFPLHAGDEVVMYYVSANRDEAVFAAPDRFDITRTPNPHVGFGGGGPHFCLGASLARQELTVLFRELFTRLPDLRSVGAPDLVPSNFDHRVARLGFTCT</sequence>
<dbReference type="Proteomes" id="UP001595912">
    <property type="component" value="Unassembled WGS sequence"/>
</dbReference>
<evidence type="ECO:0000256" key="1">
    <source>
        <dbReference type="ARBA" id="ARBA00010617"/>
    </source>
</evidence>
<dbReference type="PANTHER" id="PTHR46696:SF4">
    <property type="entry name" value="BIOTIN BIOSYNTHESIS CYTOCHROME P450"/>
    <property type="match status" value="1"/>
</dbReference>
<dbReference type="SUPFAM" id="SSF48264">
    <property type="entry name" value="Cytochrome P450"/>
    <property type="match status" value="1"/>
</dbReference>
<organism evidence="2 3">
    <name type="scientific">Dactylosporangium cerinum</name>
    <dbReference type="NCBI Taxonomy" id="1434730"/>
    <lineage>
        <taxon>Bacteria</taxon>
        <taxon>Bacillati</taxon>
        <taxon>Actinomycetota</taxon>
        <taxon>Actinomycetes</taxon>
        <taxon>Micromonosporales</taxon>
        <taxon>Micromonosporaceae</taxon>
        <taxon>Dactylosporangium</taxon>
    </lineage>
</organism>
<evidence type="ECO:0000313" key="2">
    <source>
        <dbReference type="EMBL" id="MFC5003589.1"/>
    </source>
</evidence>